<dbReference type="PANTHER" id="PTHR35090">
    <property type="entry name" value="DNA-DIRECTED RNA POLYMERASE SUBUNIT I"/>
    <property type="match status" value="1"/>
</dbReference>
<dbReference type="PANTHER" id="PTHR35090:SF1">
    <property type="entry name" value="SLR0144 PROTEIN"/>
    <property type="match status" value="1"/>
</dbReference>
<feature type="domain" description="4-vinyl reductase 4VR" evidence="1">
    <location>
        <begin position="104"/>
        <end position="174"/>
    </location>
</feature>
<sequence length="177" mass="19804">MQPQLPIDVDLETGVWTTDALPMLYVPRHFFTNNHVAVEEALGREAYEAILYKAGYKSAYHWCDKEAQLHDIRGMAVFEHYLKRLSQRGWGLFSILEADPATASARIALRHSSFVLQQPEKSGKLCYMFAGWFAGAMDWVNDTAAAGKGAPRAQSKEVQCAAEGHEHCVFEVSSIAR</sequence>
<name>A0A375CRW0_9BURK</name>
<organism evidence="2 3">
    <name type="scientific">Cupriavidus taiwanensis</name>
    <dbReference type="NCBI Taxonomy" id="164546"/>
    <lineage>
        <taxon>Bacteria</taxon>
        <taxon>Pseudomonadati</taxon>
        <taxon>Pseudomonadota</taxon>
        <taxon>Betaproteobacteria</taxon>
        <taxon>Burkholderiales</taxon>
        <taxon>Burkholderiaceae</taxon>
        <taxon>Cupriavidus</taxon>
    </lineage>
</organism>
<gene>
    <name evidence="2" type="ORF">CBM2589_U20052</name>
</gene>
<dbReference type="SMART" id="SM00989">
    <property type="entry name" value="V4R"/>
    <property type="match status" value="1"/>
</dbReference>
<dbReference type="InterPro" id="IPR004096">
    <property type="entry name" value="V4R"/>
</dbReference>
<dbReference type="InterPro" id="IPR045987">
    <property type="entry name" value="DUF5943"/>
</dbReference>
<comment type="caution">
    <text evidence="2">The sequence shown here is derived from an EMBL/GenBank/DDBJ whole genome shotgun (WGS) entry which is preliminary data.</text>
</comment>
<dbReference type="Gene3D" id="3.30.1380.20">
    <property type="entry name" value="Trafficking protein particle complex subunit 3"/>
    <property type="match status" value="1"/>
</dbReference>
<proteinExistence type="predicted"/>
<evidence type="ECO:0000313" key="3">
    <source>
        <dbReference type="Proteomes" id="UP000256297"/>
    </source>
</evidence>
<dbReference type="Proteomes" id="UP000256297">
    <property type="component" value="Unassembled WGS sequence"/>
</dbReference>
<protein>
    <submittedName>
        <fullName evidence="2">4-vinyl reductase, 4VR</fullName>
    </submittedName>
</protein>
<dbReference type="InterPro" id="IPR024096">
    <property type="entry name" value="NO_sig/Golgi_transp_ligand-bd"/>
</dbReference>
<evidence type="ECO:0000259" key="1">
    <source>
        <dbReference type="SMART" id="SM00989"/>
    </source>
</evidence>
<dbReference type="EMBL" id="OFSP01000079">
    <property type="protein sequence ID" value="SOY77987.1"/>
    <property type="molecule type" value="Genomic_DNA"/>
</dbReference>
<dbReference type="Pfam" id="PF19367">
    <property type="entry name" value="DUF5943"/>
    <property type="match status" value="1"/>
</dbReference>
<reference evidence="3" key="1">
    <citation type="submission" date="2018-01" db="EMBL/GenBank/DDBJ databases">
        <authorList>
            <person name="Gaut B.S."/>
            <person name="Morton B.R."/>
            <person name="Clegg M.T."/>
            <person name="Duvall M.R."/>
        </authorList>
    </citation>
    <scope>NUCLEOTIDE SEQUENCE [LARGE SCALE GENOMIC DNA]</scope>
</reference>
<accession>A0A375CRW0</accession>
<evidence type="ECO:0000313" key="2">
    <source>
        <dbReference type="EMBL" id="SOY77987.1"/>
    </source>
</evidence>
<dbReference type="RefSeq" id="WP_116343200.1">
    <property type="nucleotide sequence ID" value="NZ_OFSP01000079.1"/>
</dbReference>
<dbReference type="SUPFAM" id="SSF111126">
    <property type="entry name" value="Ligand-binding domain in the NO signalling and Golgi transport"/>
    <property type="match status" value="1"/>
</dbReference>
<dbReference type="AlphaFoldDB" id="A0A375CRW0"/>